<proteinExistence type="predicted"/>
<dbReference type="EMBL" id="AGWR01000014">
    <property type="protein sequence ID" value="EKB28495.1"/>
    <property type="molecule type" value="Genomic_DNA"/>
</dbReference>
<dbReference type="GO" id="GO:0051213">
    <property type="term" value="F:dioxygenase activity"/>
    <property type="evidence" value="ECO:0007669"/>
    <property type="project" value="InterPro"/>
</dbReference>
<dbReference type="Proteomes" id="UP000005149">
    <property type="component" value="Unassembled WGS sequence"/>
</dbReference>
<comment type="caution">
    <text evidence="1">The sequence shown here is derived from an EMBL/GenBank/DDBJ whole genome shotgun (WGS) entry which is preliminary data.</text>
</comment>
<dbReference type="AlphaFoldDB" id="K1JA31"/>
<dbReference type="Gene3D" id="2.60.120.620">
    <property type="entry name" value="q2cbj1_9rhob like domain"/>
    <property type="match status" value="1"/>
</dbReference>
<dbReference type="InterPro" id="IPR018724">
    <property type="entry name" value="2OG-Fe_dioxygenase"/>
</dbReference>
<evidence type="ECO:0000313" key="2">
    <source>
        <dbReference type="Proteomes" id="UP000005149"/>
    </source>
</evidence>
<protein>
    <recommendedName>
        <fullName evidence="3">2OG-Fe dioxygenase family protein</fullName>
    </recommendedName>
</protein>
<sequence length="210" mass="23506">MIDTDIKLQWHLDALPAGTLTPLQGFFGRLPVDPYIQGSFRQRRYGRVEKEGSRFQPLDNGVFFQAAAINKFLGDVPRTYAELEPAFVAHPSFIQLLKLFARHTRLEDGQAIGIHQMRIVTGEGESVPPAPEGVHQDGFDFIGVFFCGSEGVSGGALQLYHGLKEQPFFQQQLNVGEYLILDDRRFYHNAAPILPLGTDRGHWDVIVLTA</sequence>
<evidence type="ECO:0008006" key="3">
    <source>
        <dbReference type="Google" id="ProtNLM"/>
    </source>
</evidence>
<dbReference type="Pfam" id="PF10014">
    <property type="entry name" value="2OG-Fe_Oxy_2"/>
    <property type="match status" value="1"/>
</dbReference>
<name>K1JA31_9GAMM</name>
<dbReference type="PATRIC" id="fig|1073377.4.peg.1773"/>
<gene>
    <name evidence="1" type="ORF">HMPREF1171_01729</name>
</gene>
<reference evidence="1 2" key="1">
    <citation type="submission" date="2012-06" db="EMBL/GenBank/DDBJ databases">
        <title>The Genome Sequence of Aeromonas hydrophila SSU.</title>
        <authorList>
            <consortium name="The Broad Institute Genome Sequencing Platform"/>
            <person name="Earl A."/>
            <person name="Ward D."/>
            <person name="Feldgarden M."/>
            <person name="Gevers D."/>
            <person name="Chopra A."/>
            <person name="Walker B."/>
            <person name="Young S.K."/>
            <person name="Zeng Q."/>
            <person name="Gargeya S."/>
            <person name="Fitzgerald M."/>
            <person name="Haas B."/>
            <person name="Abouelleil A."/>
            <person name="Alvarado L."/>
            <person name="Arachchi H.M."/>
            <person name="Berlin A.M."/>
            <person name="Chapman S.B."/>
            <person name="Goldberg J."/>
            <person name="Griggs A."/>
            <person name="Gujja S."/>
            <person name="Hansen M."/>
            <person name="Howarth C."/>
            <person name="Imamovic A."/>
            <person name="Larimer J."/>
            <person name="McCowan C."/>
            <person name="Montmayeur A."/>
            <person name="Murphy C."/>
            <person name="Neiman D."/>
            <person name="Pearson M."/>
            <person name="Priest M."/>
            <person name="Roberts A."/>
            <person name="Saif S."/>
            <person name="Shea T."/>
            <person name="Sisk P."/>
            <person name="Sykes S."/>
            <person name="Wortman J."/>
            <person name="Nusbaum C."/>
            <person name="Birren B."/>
        </authorList>
    </citation>
    <scope>NUCLEOTIDE SEQUENCE [LARGE SCALE GENOMIC DNA]</scope>
    <source>
        <strain evidence="1 2">SSU</strain>
    </source>
</reference>
<dbReference type="RefSeq" id="WP_005302208.1">
    <property type="nucleotide sequence ID" value="NZ_CAWOIO010000033.1"/>
</dbReference>
<accession>K1JA31</accession>
<evidence type="ECO:0000313" key="1">
    <source>
        <dbReference type="EMBL" id="EKB28495.1"/>
    </source>
</evidence>
<organism evidence="1 2">
    <name type="scientific">Aeromonas dhakensis</name>
    <dbReference type="NCBI Taxonomy" id="196024"/>
    <lineage>
        <taxon>Bacteria</taxon>
        <taxon>Pseudomonadati</taxon>
        <taxon>Pseudomonadota</taxon>
        <taxon>Gammaproteobacteria</taxon>
        <taxon>Aeromonadales</taxon>
        <taxon>Aeromonadaceae</taxon>
        <taxon>Aeromonas</taxon>
    </lineage>
</organism>
<keyword evidence="2" id="KW-1185">Reference proteome</keyword>
<dbReference type="HOGENOM" id="CLU_078728_1_0_6"/>